<dbReference type="Proteomes" id="UP000198703">
    <property type="component" value="Unassembled WGS sequence"/>
</dbReference>
<dbReference type="GO" id="GO:0005886">
    <property type="term" value="C:plasma membrane"/>
    <property type="evidence" value="ECO:0007669"/>
    <property type="project" value="UniProtKB-SubCell"/>
</dbReference>
<dbReference type="Pfam" id="PF26002">
    <property type="entry name" value="Beta-barrel_AprE"/>
    <property type="match status" value="1"/>
</dbReference>
<dbReference type="RefSeq" id="WP_093254640.1">
    <property type="nucleotide sequence ID" value="NZ_FNQM01000010.1"/>
</dbReference>
<evidence type="ECO:0000256" key="9">
    <source>
        <dbReference type="RuleBase" id="RU365093"/>
    </source>
</evidence>
<keyword evidence="12" id="KW-1185">Reference proteome</keyword>
<keyword evidence="7" id="KW-1133">Transmembrane helix</keyword>
<evidence type="ECO:0000313" key="11">
    <source>
        <dbReference type="EMBL" id="SEA73023.1"/>
    </source>
</evidence>
<evidence type="ECO:0000256" key="7">
    <source>
        <dbReference type="ARBA" id="ARBA00022989"/>
    </source>
</evidence>
<keyword evidence="8" id="KW-0472">Membrane</keyword>
<dbReference type="OrthoDB" id="9810980at2"/>
<evidence type="ECO:0000256" key="6">
    <source>
        <dbReference type="ARBA" id="ARBA00022692"/>
    </source>
</evidence>
<dbReference type="AlphaFoldDB" id="A0A1H4DJL3"/>
<dbReference type="InterPro" id="IPR058982">
    <property type="entry name" value="Beta-barrel_AprE"/>
</dbReference>
<evidence type="ECO:0000256" key="1">
    <source>
        <dbReference type="ARBA" id="ARBA00004377"/>
    </source>
</evidence>
<feature type="domain" description="AprE-like beta-barrel" evidence="10">
    <location>
        <begin position="334"/>
        <end position="421"/>
    </location>
</feature>
<gene>
    <name evidence="11" type="ORF">SAMN05444370_11082</name>
</gene>
<proteinExistence type="inferred from homology"/>
<comment type="subcellular location">
    <subcellularLocation>
        <location evidence="1 9">Cell inner membrane</location>
        <topology evidence="1 9">Single-pass membrane protein</topology>
    </subcellularLocation>
</comment>
<keyword evidence="6" id="KW-0812">Transmembrane</keyword>
<dbReference type="STRING" id="89524.SAMN05444370_11082"/>
<dbReference type="InterPro" id="IPR010129">
    <property type="entry name" value="T1SS_HlyD"/>
</dbReference>
<dbReference type="InterPro" id="IPR050739">
    <property type="entry name" value="MFP"/>
</dbReference>
<keyword evidence="3 9" id="KW-0813">Transport</keyword>
<dbReference type="EMBL" id="FNQM01000010">
    <property type="protein sequence ID" value="SEA73023.1"/>
    <property type="molecule type" value="Genomic_DNA"/>
</dbReference>
<accession>A0A1H4DJL3</accession>
<dbReference type="PRINTS" id="PR01490">
    <property type="entry name" value="RTXTOXIND"/>
</dbReference>
<organism evidence="11 12">
    <name type="scientific">Rubrimonas cliftonensis</name>
    <dbReference type="NCBI Taxonomy" id="89524"/>
    <lineage>
        <taxon>Bacteria</taxon>
        <taxon>Pseudomonadati</taxon>
        <taxon>Pseudomonadota</taxon>
        <taxon>Alphaproteobacteria</taxon>
        <taxon>Rhodobacterales</taxon>
        <taxon>Paracoccaceae</taxon>
        <taxon>Rubrimonas</taxon>
    </lineage>
</organism>
<evidence type="ECO:0000256" key="3">
    <source>
        <dbReference type="ARBA" id="ARBA00022448"/>
    </source>
</evidence>
<name>A0A1H4DJL3_9RHOB</name>
<evidence type="ECO:0000259" key="10">
    <source>
        <dbReference type="Pfam" id="PF26002"/>
    </source>
</evidence>
<protein>
    <recommendedName>
        <fullName evidence="9">Membrane fusion protein (MFP) family protein</fullName>
    </recommendedName>
</protein>
<keyword evidence="5 9" id="KW-0997">Cell inner membrane</keyword>
<keyword evidence="4 9" id="KW-1003">Cell membrane</keyword>
<dbReference type="PANTHER" id="PTHR30386">
    <property type="entry name" value="MEMBRANE FUSION SUBUNIT OF EMRAB-TOLC MULTIDRUG EFFLUX PUMP"/>
    <property type="match status" value="1"/>
</dbReference>
<evidence type="ECO:0000256" key="2">
    <source>
        <dbReference type="ARBA" id="ARBA00009477"/>
    </source>
</evidence>
<sequence length="446" mass="47381">MAASTRHEQARLAAPETLAESPFLEDRDAGGFARATLRLAFLGVAAFMAWAAVTPVREAIDSQGVVLPDGFVRRVEHLEGGIVGSVAVREGDVVRAGEALVLLDQAALQAERRRVLARREWLAREIERQIAFAAGDGLLAPAPAATGSAIARSQSSAAAMAEAHRAARLAVLRTELELRRAEEAALSSKRRTLTVELEIIDARFRQFDEAYRGSGAVSGVARDNVALQKIRLESEIAQLDADARSAALRTRMAEENEAEFLAGAGKEALLRVAELEGARAQADEELSRLEDALARGVLVAPVDGVVQSLAAASPGEVLPAGALVAEIVPKGAALFVEVMLPAEQIGKVSVGMAASVKALTFDYLRYGDVAGTVETISPSSIADAKGALRYRLRLRLDAPFVGSEQDGRRLSPGMTVTASLRGRESTVLETLLRPLRVMADRALTEG</sequence>
<dbReference type="PANTHER" id="PTHR30386:SF26">
    <property type="entry name" value="TRANSPORT PROTEIN COMB"/>
    <property type="match status" value="1"/>
</dbReference>
<reference evidence="11 12" key="1">
    <citation type="submission" date="2016-10" db="EMBL/GenBank/DDBJ databases">
        <authorList>
            <person name="de Groot N.N."/>
        </authorList>
    </citation>
    <scope>NUCLEOTIDE SEQUENCE [LARGE SCALE GENOMIC DNA]</scope>
    <source>
        <strain evidence="11 12">DSM 15345</strain>
    </source>
</reference>
<evidence type="ECO:0000256" key="4">
    <source>
        <dbReference type="ARBA" id="ARBA00022475"/>
    </source>
</evidence>
<dbReference type="NCBIfam" id="TIGR01843">
    <property type="entry name" value="type_I_hlyD"/>
    <property type="match status" value="1"/>
</dbReference>
<comment type="similarity">
    <text evidence="2 9">Belongs to the membrane fusion protein (MFP) (TC 8.A.1) family.</text>
</comment>
<evidence type="ECO:0000313" key="12">
    <source>
        <dbReference type="Proteomes" id="UP000198703"/>
    </source>
</evidence>
<dbReference type="Gene3D" id="2.40.30.170">
    <property type="match status" value="1"/>
</dbReference>
<evidence type="ECO:0000256" key="5">
    <source>
        <dbReference type="ARBA" id="ARBA00022519"/>
    </source>
</evidence>
<evidence type="ECO:0000256" key="8">
    <source>
        <dbReference type="ARBA" id="ARBA00023136"/>
    </source>
</evidence>
<dbReference type="GO" id="GO:0015031">
    <property type="term" value="P:protein transport"/>
    <property type="evidence" value="ECO:0007669"/>
    <property type="project" value="InterPro"/>
</dbReference>